<keyword evidence="1" id="KW-0812">Transmembrane</keyword>
<sequence length="280" mass="30695">MRITSGDNVEIWARVSSGRPPGVLRPGDVPRPESVDEVAAWAGSEDFRRTVLIAAPILWVALPLAALGFLIQQAIADPTGQGWNTSFFGESVDVWPSWFLWLVWIAVSLWLLGAVGVLLLRTSAWRALDAENARIFAHGRAHSVHRMSVDHDDGEAGWATYVALDHRLDDRRAARIHEAFERWLAGSGTPPSGSAPISSEALFGPQAKGGYFFLHLPVSQAAGETTEHQWVLITDPPGSAGPLDPGDDAPEVIVTPVPVPKRLRRIRARLRRKAERRRAP</sequence>
<protein>
    <submittedName>
        <fullName evidence="2">Uncharacterized protein</fullName>
    </submittedName>
</protein>
<dbReference type="RefSeq" id="WP_244727612.1">
    <property type="nucleotide sequence ID" value="NZ_CP095045.1"/>
</dbReference>
<proteinExistence type="predicted"/>
<dbReference type="EMBL" id="CP095045">
    <property type="protein sequence ID" value="UOQ57024.1"/>
    <property type="molecule type" value="Genomic_DNA"/>
</dbReference>
<evidence type="ECO:0000256" key="1">
    <source>
        <dbReference type="SAM" id="Phobius"/>
    </source>
</evidence>
<dbReference type="Proteomes" id="UP000831786">
    <property type="component" value="Chromosome"/>
</dbReference>
<feature type="transmembrane region" description="Helical" evidence="1">
    <location>
        <begin position="51"/>
        <end position="75"/>
    </location>
</feature>
<organism evidence="2 3">
    <name type="scientific">Leucobacter allii</name>
    <dbReference type="NCBI Taxonomy" id="2932247"/>
    <lineage>
        <taxon>Bacteria</taxon>
        <taxon>Bacillati</taxon>
        <taxon>Actinomycetota</taxon>
        <taxon>Actinomycetes</taxon>
        <taxon>Micrococcales</taxon>
        <taxon>Microbacteriaceae</taxon>
        <taxon>Leucobacter</taxon>
    </lineage>
</organism>
<keyword evidence="3" id="KW-1185">Reference proteome</keyword>
<name>A0ABY4FL77_9MICO</name>
<keyword evidence="1" id="KW-1133">Transmembrane helix</keyword>
<accession>A0ABY4FL77</accession>
<gene>
    <name evidence="2" type="ORF">MUN78_15380</name>
</gene>
<keyword evidence="1" id="KW-0472">Membrane</keyword>
<feature type="transmembrane region" description="Helical" evidence="1">
    <location>
        <begin position="95"/>
        <end position="120"/>
    </location>
</feature>
<evidence type="ECO:0000313" key="3">
    <source>
        <dbReference type="Proteomes" id="UP000831786"/>
    </source>
</evidence>
<evidence type="ECO:0000313" key="2">
    <source>
        <dbReference type="EMBL" id="UOQ57024.1"/>
    </source>
</evidence>
<reference evidence="2 3" key="1">
    <citation type="submission" date="2022-04" db="EMBL/GenBank/DDBJ databases">
        <title>Leucobacter sp. isolated from rhizosphere of garlic.</title>
        <authorList>
            <person name="Won M."/>
            <person name="Lee C.-M."/>
            <person name="Woen H.-Y."/>
            <person name="Kwon S.-W."/>
        </authorList>
    </citation>
    <scope>NUCLEOTIDE SEQUENCE [LARGE SCALE GENOMIC DNA]</scope>
    <source>
        <strain evidence="2 3">H21R-40</strain>
    </source>
</reference>